<comment type="similarity">
    <text evidence="1 6 7">Belongs to the complex I 49 kDa subunit family.</text>
</comment>
<keyword evidence="6" id="KW-0472">Membrane</keyword>
<evidence type="ECO:0000256" key="1">
    <source>
        <dbReference type="ARBA" id="ARBA00005769"/>
    </source>
</evidence>
<dbReference type="STRING" id="39060.SAMN05660706_10639"/>
<dbReference type="NCBIfam" id="NF004739">
    <property type="entry name" value="PRK06075.1"/>
    <property type="match status" value="1"/>
</dbReference>
<dbReference type="InterPro" id="IPR001135">
    <property type="entry name" value="NADH_Q_OxRdtase_suD"/>
</dbReference>
<evidence type="ECO:0000256" key="4">
    <source>
        <dbReference type="ARBA" id="ARBA00022967"/>
    </source>
</evidence>
<dbReference type="SUPFAM" id="SSF56762">
    <property type="entry name" value="HydB/Nqo4-like"/>
    <property type="match status" value="1"/>
</dbReference>
<dbReference type="Proteomes" id="UP000199584">
    <property type="component" value="Unassembled WGS sequence"/>
</dbReference>
<evidence type="ECO:0000256" key="7">
    <source>
        <dbReference type="RuleBase" id="RU003685"/>
    </source>
</evidence>
<comment type="function">
    <text evidence="6">NDH-1 shuttles electrons from NADH, via FMN and iron-sulfur (Fe-S) centers, to quinones in the respiratory chain. The immediate electron acceptor for the enzyme in this species is believed to be a menaquinone. Couples the redox reaction to proton translocation (for every two electrons transferred, four hydrogen ions are translocated across the cytoplasmic membrane), and thus conserves the redox energy in a proton gradient.</text>
</comment>
<dbReference type="RefSeq" id="WP_092482353.1">
    <property type="nucleotide sequence ID" value="NZ_FOYM01000006.1"/>
</dbReference>
<dbReference type="InterPro" id="IPR022885">
    <property type="entry name" value="NDH1_su_D/H"/>
</dbReference>
<feature type="domain" description="NADH-quinone oxidoreductase subunit D" evidence="8">
    <location>
        <begin position="120"/>
        <end position="296"/>
    </location>
</feature>
<dbReference type="InterPro" id="IPR014029">
    <property type="entry name" value="NADH_UbQ_OxRdtase_49kDa_CS"/>
</dbReference>
<evidence type="ECO:0000256" key="3">
    <source>
        <dbReference type="ARBA" id="ARBA00022719"/>
    </source>
</evidence>
<dbReference type="GO" id="GO:0005886">
    <property type="term" value="C:plasma membrane"/>
    <property type="evidence" value="ECO:0007669"/>
    <property type="project" value="UniProtKB-SubCell"/>
</dbReference>
<dbReference type="EC" id="7.1.1.-" evidence="6"/>
<accession>A0A1I6D6A2</accession>
<dbReference type="Gene3D" id="1.10.645.10">
    <property type="entry name" value="Cytochrome-c3 Hydrogenase, chain B"/>
    <property type="match status" value="1"/>
</dbReference>
<dbReference type="HAMAP" id="MF_01358">
    <property type="entry name" value="NDH1_NuoD"/>
    <property type="match status" value="1"/>
</dbReference>
<reference evidence="10" key="1">
    <citation type="submission" date="2016-10" db="EMBL/GenBank/DDBJ databases">
        <authorList>
            <person name="Varghese N."/>
            <person name="Submissions S."/>
        </authorList>
    </citation>
    <scope>NUCLEOTIDE SEQUENCE [LARGE SCALE GENOMIC DNA]</scope>
    <source>
        <strain evidence="10">DSM 3669</strain>
    </source>
</reference>
<keyword evidence="4 6" id="KW-1278">Translocase</keyword>
<dbReference type="GO" id="GO:0050136">
    <property type="term" value="F:NADH dehydrogenase (quinone) (non-electrogenic) activity"/>
    <property type="evidence" value="ECO:0007669"/>
    <property type="project" value="UniProtKB-UniRule"/>
</dbReference>
<proteinExistence type="inferred from homology"/>
<dbReference type="GO" id="GO:0051287">
    <property type="term" value="F:NAD binding"/>
    <property type="evidence" value="ECO:0007669"/>
    <property type="project" value="InterPro"/>
</dbReference>
<evidence type="ECO:0000313" key="9">
    <source>
        <dbReference type="EMBL" id="SFR00988.1"/>
    </source>
</evidence>
<gene>
    <name evidence="6" type="primary">nuoD</name>
    <name evidence="9" type="ORF">SAMN05660706_10639</name>
</gene>
<comment type="subunit">
    <text evidence="6">NDH-1 is composed of 14 different subunits. Subunits NuoB, C, D, E, F, and G constitute the peripheral sector of the complex.</text>
</comment>
<dbReference type="InterPro" id="IPR029014">
    <property type="entry name" value="NiFe-Hase_large"/>
</dbReference>
<protein>
    <recommendedName>
        <fullName evidence="6">NADH-quinone oxidoreductase subunit D</fullName>
        <ecNumber evidence="6">7.1.1.-</ecNumber>
    </recommendedName>
    <alternativeName>
        <fullName evidence="6">NADH dehydrogenase I subunit D</fullName>
    </alternativeName>
    <alternativeName>
        <fullName evidence="6">NDH-1 subunit D</fullName>
    </alternativeName>
</protein>
<dbReference type="PANTHER" id="PTHR11993:SF10">
    <property type="entry name" value="NADH DEHYDROGENASE [UBIQUINONE] IRON-SULFUR PROTEIN 2, MITOCHONDRIAL"/>
    <property type="match status" value="1"/>
</dbReference>
<organism evidence="9 10">
    <name type="scientific">Desulfoscipio geothermicus DSM 3669</name>
    <dbReference type="NCBI Taxonomy" id="1121426"/>
    <lineage>
        <taxon>Bacteria</taxon>
        <taxon>Bacillati</taxon>
        <taxon>Bacillota</taxon>
        <taxon>Clostridia</taxon>
        <taxon>Eubacteriales</taxon>
        <taxon>Desulfallaceae</taxon>
        <taxon>Desulfoscipio</taxon>
    </lineage>
</organism>
<dbReference type="NCBIfam" id="NF008974">
    <property type="entry name" value="PRK12322.1"/>
    <property type="match status" value="1"/>
</dbReference>
<keyword evidence="3 6" id="KW-0874">Quinone</keyword>
<evidence type="ECO:0000259" key="8">
    <source>
        <dbReference type="Pfam" id="PF00346"/>
    </source>
</evidence>
<keyword evidence="6" id="KW-1003">Cell membrane</keyword>
<dbReference type="PANTHER" id="PTHR11993">
    <property type="entry name" value="NADH-UBIQUINONE OXIDOREDUCTASE 49 KDA SUBUNIT"/>
    <property type="match status" value="1"/>
</dbReference>
<keyword evidence="5 6" id="KW-0520">NAD</keyword>
<evidence type="ECO:0000256" key="2">
    <source>
        <dbReference type="ARBA" id="ARBA00022448"/>
    </source>
</evidence>
<evidence type="ECO:0000256" key="6">
    <source>
        <dbReference type="HAMAP-Rule" id="MF_01358"/>
    </source>
</evidence>
<comment type="subcellular location">
    <subcellularLocation>
        <location evidence="6">Cell membrane</location>
        <topology evidence="6">Peripheral membrane protein</topology>
        <orientation evidence="6">Cytoplasmic side</orientation>
    </subcellularLocation>
</comment>
<comment type="catalytic activity">
    <reaction evidence="6">
        <text>a quinone + NADH + 5 H(+)(in) = a quinol + NAD(+) + 4 H(+)(out)</text>
        <dbReference type="Rhea" id="RHEA:57888"/>
        <dbReference type="ChEBI" id="CHEBI:15378"/>
        <dbReference type="ChEBI" id="CHEBI:24646"/>
        <dbReference type="ChEBI" id="CHEBI:57540"/>
        <dbReference type="ChEBI" id="CHEBI:57945"/>
        <dbReference type="ChEBI" id="CHEBI:132124"/>
    </reaction>
</comment>
<dbReference type="GO" id="GO:0048038">
    <property type="term" value="F:quinone binding"/>
    <property type="evidence" value="ECO:0007669"/>
    <property type="project" value="UniProtKB-KW"/>
</dbReference>
<evidence type="ECO:0000313" key="10">
    <source>
        <dbReference type="Proteomes" id="UP000199584"/>
    </source>
</evidence>
<name>A0A1I6D6A2_9FIRM</name>
<evidence type="ECO:0000256" key="5">
    <source>
        <dbReference type="ARBA" id="ARBA00023027"/>
    </source>
</evidence>
<keyword evidence="10" id="KW-1185">Reference proteome</keyword>
<dbReference type="AlphaFoldDB" id="A0A1I6D6A2"/>
<dbReference type="EMBL" id="FOYM01000006">
    <property type="protein sequence ID" value="SFR00988.1"/>
    <property type="molecule type" value="Genomic_DNA"/>
</dbReference>
<keyword evidence="2 6" id="KW-0813">Transport</keyword>
<dbReference type="Pfam" id="PF00346">
    <property type="entry name" value="Complex1_49kDa"/>
    <property type="match status" value="1"/>
</dbReference>
<dbReference type="OrthoDB" id="9801496at2"/>
<sequence length="367" mass="41391">MLRTQEYFLNFGPQHPSTHGVFQIILTLDGERIVKAEPVCGYLHRGIEKLAESRTYTQVIPYTDRMDYLAAMLQNLGYVQAVEKMMGIEVPERAEYLRVISGELSRLTSHVLATGVYALDIGGFTGFLLCFREREKMMDLLEELTGSRMTLSYARIGGVADDAPEGWLDKLDKLMDEMPGYIEEYNGLITGNEIFQARTKFVGQLKPETAVNYSLSGPVLRASGVNYDLRKAKPYGIYDRFDFEVPLGENGDCFDRFYCRVLEMEQSVKIIKQAIEQIKEVDGPVMAKVPKVLKPPKGEVYHEIETSKGIIGYYVVSDGSNKPYRVHVRRPSFINLGYLDEMLKGYLIADVVAILGSIDIVLGEVDC</sequence>
<dbReference type="PROSITE" id="PS00535">
    <property type="entry name" value="COMPLEX1_49K"/>
    <property type="match status" value="1"/>
</dbReference>